<accession>A0A0K9HFB3</accession>
<dbReference type="EMBL" id="LQYV01000046">
    <property type="protein sequence ID" value="KYD27499.1"/>
    <property type="molecule type" value="Genomic_DNA"/>
</dbReference>
<dbReference type="SUPFAM" id="SSF55826">
    <property type="entry name" value="YbaK/ProRS associated domain"/>
    <property type="match status" value="1"/>
</dbReference>
<dbReference type="PANTHER" id="PTHR30411">
    <property type="entry name" value="CYTOPLASMIC PROTEIN"/>
    <property type="match status" value="1"/>
</dbReference>
<protein>
    <recommendedName>
        <fullName evidence="4">Cys-tRNA(Pro)/Cys-tRNA(Cys) deacylase</fullName>
        <ecNumber evidence="4">4.2.-.-</ecNumber>
    </recommendedName>
</protein>
<gene>
    <name evidence="8" type="primary">ybaK</name>
    <name evidence="6" type="ORF">B4109_3117</name>
    <name evidence="7" type="ORF">B4114_0650</name>
    <name evidence="8" type="ORF">D9548_15225</name>
</gene>
<dbReference type="AlphaFoldDB" id="A0A0K9HFB3"/>
<comment type="similarity">
    <text evidence="1 4">Belongs to the prolyl-tRNA editing family. YbaK/EbsC subfamily.</text>
</comment>
<dbReference type="Pfam" id="PF04073">
    <property type="entry name" value="tRNA_edit"/>
    <property type="match status" value="1"/>
</dbReference>
<evidence type="ECO:0000256" key="1">
    <source>
        <dbReference type="ARBA" id="ARBA00009798"/>
    </source>
</evidence>
<dbReference type="OrthoDB" id="9809296at2"/>
<dbReference type="Gene3D" id="3.90.960.10">
    <property type="entry name" value="YbaK/aminoacyl-tRNA synthetase-associated domain"/>
    <property type="match status" value="1"/>
</dbReference>
<dbReference type="CDD" id="cd00002">
    <property type="entry name" value="YbaK_deacylase"/>
    <property type="match status" value="1"/>
</dbReference>
<sequence>MKQAKTNAMRLLDREGILYDVWTYENNDGKIDGVSVAKKIGKDPKTVYKTLVTKGSSGTIYVFVIPVEAELDLKKAAKAAQEKKVELLPVHEIEKHTGYVRGGCSPIGMKKQYATFIDETALQLKKIIVSAGKIGMQIELCVDDLQKMTGAKLVDLVKEKEKDGHN</sequence>
<dbReference type="EMBL" id="RCTJ01000109">
    <property type="protein sequence ID" value="RLQ12863.1"/>
    <property type="molecule type" value="Genomic_DNA"/>
</dbReference>
<dbReference type="PATRIC" id="fig|1422.15.peg.1297"/>
<feature type="domain" description="YbaK/aminoacyl-tRNA synthetase-associated" evidence="5">
    <location>
        <begin position="36"/>
        <end position="147"/>
    </location>
</feature>
<dbReference type="RefSeq" id="WP_033017071.1">
    <property type="nucleotide sequence ID" value="NZ_CBCSGJ010000072.1"/>
</dbReference>
<dbReference type="EC" id="4.2.-.-" evidence="4"/>
<evidence type="ECO:0000313" key="6">
    <source>
        <dbReference type="EMBL" id="KYD27499.1"/>
    </source>
</evidence>
<keyword evidence="3 4" id="KW-0456">Lyase</keyword>
<dbReference type="InterPro" id="IPR007214">
    <property type="entry name" value="YbaK/aa-tRNA-synth-assoc-dom"/>
</dbReference>
<dbReference type="Proteomes" id="UP000075424">
    <property type="component" value="Unassembled WGS sequence"/>
</dbReference>
<dbReference type="NCBIfam" id="TIGR00011">
    <property type="entry name" value="YbaK_EbsC"/>
    <property type="match status" value="1"/>
</dbReference>
<dbReference type="PIRSF" id="PIRSF006181">
    <property type="entry name" value="EbsC_YbaK"/>
    <property type="match status" value="1"/>
</dbReference>
<comment type="caution">
    <text evidence="7">The sequence shown here is derived from an EMBL/GenBank/DDBJ whole genome shotgun (WGS) entry which is preliminary data.</text>
</comment>
<evidence type="ECO:0000256" key="4">
    <source>
        <dbReference type="PIRNR" id="PIRNR006181"/>
    </source>
</evidence>
<reference evidence="9 10" key="1">
    <citation type="submission" date="2016-01" db="EMBL/GenBank/DDBJ databases">
        <title>Draft Genome Sequences of Seven Thermophilic Sporeformers Isolated from Foods.</title>
        <authorList>
            <person name="Berendsen E.M."/>
            <person name="Wells-Bennik M.H."/>
            <person name="Krawcyk A.O."/>
            <person name="De Jong A."/>
            <person name="Holsappel S."/>
            <person name="Eijlander R.T."/>
            <person name="Kuipers O.P."/>
        </authorList>
    </citation>
    <scope>NUCLEOTIDE SEQUENCE [LARGE SCALE GENOMIC DNA]</scope>
    <source>
        <strain evidence="6 9">B4109</strain>
        <strain evidence="7 10">B4114</strain>
    </source>
</reference>
<dbReference type="GO" id="GO:0002161">
    <property type="term" value="F:aminoacyl-tRNA deacylase activity"/>
    <property type="evidence" value="ECO:0007669"/>
    <property type="project" value="InterPro"/>
</dbReference>
<dbReference type="Proteomes" id="UP000075517">
    <property type="component" value="Unassembled WGS sequence"/>
</dbReference>
<evidence type="ECO:0000313" key="10">
    <source>
        <dbReference type="Proteomes" id="UP000075517"/>
    </source>
</evidence>
<name>A0A0K9HFB3_GEOSE</name>
<evidence type="ECO:0000256" key="2">
    <source>
        <dbReference type="ARBA" id="ARBA00022917"/>
    </source>
</evidence>
<dbReference type="Proteomes" id="UP000266922">
    <property type="component" value="Unassembled WGS sequence"/>
</dbReference>
<evidence type="ECO:0000256" key="3">
    <source>
        <dbReference type="ARBA" id="ARBA00023239"/>
    </source>
</evidence>
<dbReference type="InterPro" id="IPR004369">
    <property type="entry name" value="Prolyl-tRNA_editing_YbaK/EbsC"/>
</dbReference>
<dbReference type="InterPro" id="IPR036754">
    <property type="entry name" value="YbaK/aa-tRNA-synt-asso_dom_sf"/>
</dbReference>
<reference evidence="8 11" key="2">
    <citation type="submission" date="2018-10" db="EMBL/GenBank/DDBJ databases">
        <title>Geobacillus stearothermophilus in processing lines of powdered infant formula.</title>
        <authorList>
            <person name="Rhee M.S."/>
            <person name="Choi I.-G."/>
            <person name="Cho T.J."/>
            <person name="Park B."/>
        </authorList>
    </citation>
    <scope>NUCLEOTIDE SEQUENCE [LARGE SCALE GENOMIC DNA]</scope>
    <source>
        <strain evidence="8 11">FHS-PPGT130</strain>
    </source>
</reference>
<evidence type="ECO:0000313" key="8">
    <source>
        <dbReference type="EMBL" id="RLQ12863.1"/>
    </source>
</evidence>
<proteinExistence type="inferred from homology"/>
<dbReference type="GeneID" id="89614020"/>
<evidence type="ECO:0000259" key="5">
    <source>
        <dbReference type="Pfam" id="PF04073"/>
    </source>
</evidence>
<evidence type="ECO:0000313" key="11">
    <source>
        <dbReference type="Proteomes" id="UP000266922"/>
    </source>
</evidence>
<dbReference type="GO" id="GO:0006412">
    <property type="term" value="P:translation"/>
    <property type="evidence" value="ECO:0007669"/>
    <property type="project" value="UniProtKB-KW"/>
</dbReference>
<dbReference type="PANTHER" id="PTHR30411:SF0">
    <property type="entry name" value="CYS-TRNA(PRO)_CYS-TRNA(CYS) DEACYLASE YBAK"/>
    <property type="match status" value="1"/>
</dbReference>
<evidence type="ECO:0000313" key="9">
    <source>
        <dbReference type="Proteomes" id="UP000075424"/>
    </source>
</evidence>
<evidence type="ECO:0000313" key="7">
    <source>
        <dbReference type="EMBL" id="KYD34568.1"/>
    </source>
</evidence>
<dbReference type="EMBL" id="LQYY01000040">
    <property type="protein sequence ID" value="KYD34568.1"/>
    <property type="molecule type" value="Genomic_DNA"/>
</dbReference>
<dbReference type="GO" id="GO:0016829">
    <property type="term" value="F:lyase activity"/>
    <property type="evidence" value="ECO:0007669"/>
    <property type="project" value="UniProtKB-KW"/>
</dbReference>
<organism evidence="7 10">
    <name type="scientific">Geobacillus stearothermophilus</name>
    <name type="common">Bacillus stearothermophilus</name>
    <dbReference type="NCBI Taxonomy" id="1422"/>
    <lineage>
        <taxon>Bacteria</taxon>
        <taxon>Bacillati</taxon>
        <taxon>Bacillota</taxon>
        <taxon>Bacilli</taxon>
        <taxon>Bacillales</taxon>
        <taxon>Anoxybacillaceae</taxon>
        <taxon>Geobacillus</taxon>
    </lineage>
</organism>
<keyword evidence="2 4" id="KW-0648">Protein biosynthesis</keyword>